<dbReference type="InterPro" id="IPR008920">
    <property type="entry name" value="TF_FadR/GntR_C"/>
</dbReference>
<dbReference type="Pfam" id="PF07729">
    <property type="entry name" value="FCD"/>
    <property type="match status" value="1"/>
</dbReference>
<evidence type="ECO:0000256" key="2">
    <source>
        <dbReference type="ARBA" id="ARBA00023125"/>
    </source>
</evidence>
<dbReference type="PANTHER" id="PTHR43537">
    <property type="entry name" value="TRANSCRIPTIONAL REGULATOR, GNTR FAMILY"/>
    <property type="match status" value="1"/>
</dbReference>
<dbReference type="InterPro" id="IPR011711">
    <property type="entry name" value="GntR_C"/>
</dbReference>
<evidence type="ECO:0000313" key="6">
    <source>
        <dbReference type="EMBL" id="MBE1878301.1"/>
    </source>
</evidence>
<evidence type="ECO:0000256" key="4">
    <source>
        <dbReference type="SAM" id="MobiDB-lite"/>
    </source>
</evidence>
<dbReference type="Proteomes" id="UP000625527">
    <property type="component" value="Unassembled WGS sequence"/>
</dbReference>
<feature type="region of interest" description="Disordered" evidence="4">
    <location>
        <begin position="227"/>
        <end position="246"/>
    </location>
</feature>
<dbReference type="InterPro" id="IPR000524">
    <property type="entry name" value="Tscrpt_reg_HTH_GntR"/>
</dbReference>
<dbReference type="InterPro" id="IPR036390">
    <property type="entry name" value="WH_DNA-bd_sf"/>
</dbReference>
<name>A0ABR9N543_9MICO</name>
<keyword evidence="2" id="KW-0238">DNA-binding</keyword>
<organism evidence="6 7">
    <name type="scientific">Myceligenerans pegani</name>
    <dbReference type="NCBI Taxonomy" id="2776917"/>
    <lineage>
        <taxon>Bacteria</taxon>
        <taxon>Bacillati</taxon>
        <taxon>Actinomycetota</taxon>
        <taxon>Actinomycetes</taxon>
        <taxon>Micrococcales</taxon>
        <taxon>Promicromonosporaceae</taxon>
        <taxon>Myceligenerans</taxon>
    </lineage>
</organism>
<feature type="compositionally biased region" description="Polar residues" evidence="4">
    <location>
        <begin position="237"/>
        <end position="246"/>
    </location>
</feature>
<feature type="domain" description="HTH gntR-type" evidence="5">
    <location>
        <begin position="5"/>
        <end position="73"/>
    </location>
</feature>
<dbReference type="PROSITE" id="PS50949">
    <property type="entry name" value="HTH_GNTR"/>
    <property type="match status" value="1"/>
</dbReference>
<evidence type="ECO:0000313" key="7">
    <source>
        <dbReference type="Proteomes" id="UP000625527"/>
    </source>
</evidence>
<dbReference type="CDD" id="cd07377">
    <property type="entry name" value="WHTH_GntR"/>
    <property type="match status" value="1"/>
</dbReference>
<keyword evidence="1" id="KW-0805">Transcription regulation</keyword>
<dbReference type="Pfam" id="PF00392">
    <property type="entry name" value="GntR"/>
    <property type="match status" value="1"/>
</dbReference>
<dbReference type="Gene3D" id="1.10.10.10">
    <property type="entry name" value="Winged helix-like DNA-binding domain superfamily/Winged helix DNA-binding domain"/>
    <property type="match status" value="1"/>
</dbReference>
<evidence type="ECO:0000256" key="1">
    <source>
        <dbReference type="ARBA" id="ARBA00023015"/>
    </source>
</evidence>
<dbReference type="SUPFAM" id="SSF46785">
    <property type="entry name" value="Winged helix' DNA-binding domain"/>
    <property type="match status" value="1"/>
</dbReference>
<dbReference type="Gene3D" id="1.20.120.530">
    <property type="entry name" value="GntR ligand-binding domain-like"/>
    <property type="match status" value="1"/>
</dbReference>
<dbReference type="SUPFAM" id="SSF48008">
    <property type="entry name" value="GntR ligand-binding domain-like"/>
    <property type="match status" value="1"/>
</dbReference>
<gene>
    <name evidence="6" type="ORF">IHE71_21635</name>
</gene>
<dbReference type="SMART" id="SM00345">
    <property type="entry name" value="HTH_GNTR"/>
    <property type="match status" value="1"/>
</dbReference>
<dbReference type="RefSeq" id="WP_192864835.1">
    <property type="nucleotide sequence ID" value="NZ_JADAQT010000108.1"/>
</dbReference>
<dbReference type="InterPro" id="IPR036388">
    <property type="entry name" value="WH-like_DNA-bd_sf"/>
</dbReference>
<comment type="caution">
    <text evidence="6">The sequence shown here is derived from an EMBL/GenBank/DDBJ whole genome shotgun (WGS) entry which is preliminary data.</text>
</comment>
<dbReference type="PRINTS" id="PR00035">
    <property type="entry name" value="HTHGNTR"/>
</dbReference>
<dbReference type="PANTHER" id="PTHR43537:SF5">
    <property type="entry name" value="UXU OPERON TRANSCRIPTIONAL REGULATOR"/>
    <property type="match status" value="1"/>
</dbReference>
<protein>
    <submittedName>
        <fullName evidence="6">FadR family transcriptional regulator</fullName>
    </submittedName>
</protein>
<sequence length="246" mass="26563">MTAPSSLHAETVDRLLTAIQAGEFAVGSVLPPERVLAQNLEISRNTLREAIRTLDNAGVVQIRGRSGTLVLPAAVSSSTALRARAEATGDHSPLDLMIARLAVEPVCAEHAALQHTEEDAQRIRAALADQAEAVREGADPFEPDLLFHTAVAAASRNPALAALQAQLAQMMHSTLWTELKGQARDDLNGAERYLAHHEHIAHAILDRDPRRAGQLMTSHLTDIETALHSQAKRRSEAPSSQPAHER</sequence>
<reference evidence="6 7" key="1">
    <citation type="submission" date="2020-10" db="EMBL/GenBank/DDBJ databases">
        <title>Myceligenerans pegani sp. nov., an endophytic actinomycete isolated from Peganum harmala L. in Xinjiang, China.</title>
        <authorList>
            <person name="Xin L."/>
        </authorList>
    </citation>
    <scope>NUCLEOTIDE SEQUENCE [LARGE SCALE GENOMIC DNA]</scope>
    <source>
        <strain evidence="6 7">TRM65318</strain>
    </source>
</reference>
<proteinExistence type="predicted"/>
<dbReference type="SMART" id="SM00895">
    <property type="entry name" value="FCD"/>
    <property type="match status" value="1"/>
</dbReference>
<keyword evidence="3" id="KW-0804">Transcription</keyword>
<evidence type="ECO:0000256" key="3">
    <source>
        <dbReference type="ARBA" id="ARBA00023163"/>
    </source>
</evidence>
<accession>A0ABR9N543</accession>
<keyword evidence="7" id="KW-1185">Reference proteome</keyword>
<dbReference type="EMBL" id="JADAQT010000108">
    <property type="protein sequence ID" value="MBE1878301.1"/>
    <property type="molecule type" value="Genomic_DNA"/>
</dbReference>
<evidence type="ECO:0000259" key="5">
    <source>
        <dbReference type="PROSITE" id="PS50949"/>
    </source>
</evidence>